<reference evidence="1 2" key="1">
    <citation type="journal article" date="2013" name="Genome Biol.">
        <title>Draft genome of the mountain pine beetle, Dendroctonus ponderosae Hopkins, a major forest pest.</title>
        <authorList>
            <person name="Keeling C.I."/>
            <person name="Yuen M.M."/>
            <person name="Liao N.Y."/>
            <person name="Docking T.R."/>
            <person name="Chan S.K."/>
            <person name="Taylor G.A."/>
            <person name="Palmquist D.L."/>
            <person name="Jackman S.D."/>
            <person name="Nguyen A."/>
            <person name="Li M."/>
            <person name="Henderson H."/>
            <person name="Janes J.K."/>
            <person name="Zhao Y."/>
            <person name="Pandoh P."/>
            <person name="Moore R."/>
            <person name="Sperling F.A."/>
            <person name="Huber D.P."/>
            <person name="Birol I."/>
            <person name="Jones S.J."/>
            <person name="Bohlmann J."/>
        </authorList>
    </citation>
    <scope>NUCLEOTIDE SEQUENCE</scope>
</reference>
<evidence type="ECO:0000313" key="1">
    <source>
        <dbReference type="EMBL" id="ERL93867.1"/>
    </source>
</evidence>
<dbReference type="Proteomes" id="UP000030742">
    <property type="component" value="Unassembled WGS sequence"/>
</dbReference>
<protein>
    <submittedName>
        <fullName evidence="1">Uncharacterized protein</fullName>
    </submittedName>
</protein>
<gene>
    <name evidence="1" type="ORF">D910_11153</name>
</gene>
<organism evidence="1 2">
    <name type="scientific">Dendroctonus ponderosae</name>
    <name type="common">Mountain pine beetle</name>
    <dbReference type="NCBI Taxonomy" id="77166"/>
    <lineage>
        <taxon>Eukaryota</taxon>
        <taxon>Metazoa</taxon>
        <taxon>Ecdysozoa</taxon>
        <taxon>Arthropoda</taxon>
        <taxon>Hexapoda</taxon>
        <taxon>Insecta</taxon>
        <taxon>Pterygota</taxon>
        <taxon>Neoptera</taxon>
        <taxon>Endopterygota</taxon>
        <taxon>Coleoptera</taxon>
        <taxon>Polyphaga</taxon>
        <taxon>Cucujiformia</taxon>
        <taxon>Curculionidae</taxon>
        <taxon>Scolytinae</taxon>
        <taxon>Dendroctonus</taxon>
    </lineage>
</organism>
<dbReference type="AlphaFoldDB" id="U4UL91"/>
<sequence length="115" mass="12963">MKPDEMILNKWYKVINIRKINTSFGEAVMVELEEKIIFLPKRLISVMSKSAIDDLLSNNGCFICFKSKKTFPAAAWLRTAGSYSSRSTGGRFSIANPLKHIQLISDQASQLETYA</sequence>
<evidence type="ECO:0000313" key="2">
    <source>
        <dbReference type="Proteomes" id="UP000030742"/>
    </source>
</evidence>
<dbReference type="EMBL" id="KB632375">
    <property type="protein sequence ID" value="ERL93867.1"/>
    <property type="molecule type" value="Genomic_DNA"/>
</dbReference>
<name>U4UL91_DENPD</name>
<proteinExistence type="predicted"/>
<accession>U4UL91</accession>